<keyword evidence="4" id="KW-1185">Reference proteome</keyword>
<dbReference type="RefSeq" id="WP_268600927.1">
    <property type="nucleotide sequence ID" value="NZ_JAMDNP010000193.1"/>
</dbReference>
<evidence type="ECO:0000256" key="1">
    <source>
        <dbReference type="SAM" id="MobiDB-lite"/>
    </source>
</evidence>
<feature type="region of interest" description="Disordered" evidence="1">
    <location>
        <begin position="1"/>
        <end position="22"/>
    </location>
</feature>
<feature type="compositionally biased region" description="Polar residues" evidence="1">
    <location>
        <begin position="1"/>
        <end position="13"/>
    </location>
</feature>
<protein>
    <submittedName>
        <fullName evidence="2">Uncharacterized protein</fullName>
    </submittedName>
</protein>
<proteinExistence type="predicted"/>
<name>A0ABT4H831_PAEAL</name>
<dbReference type="EMBL" id="JAMDNP010000204">
    <property type="protein sequence ID" value="MCY9765175.1"/>
    <property type="molecule type" value="Genomic_DNA"/>
</dbReference>
<organism evidence="2 4">
    <name type="scientific">Paenibacillus alvei</name>
    <name type="common">Bacillus alvei</name>
    <dbReference type="NCBI Taxonomy" id="44250"/>
    <lineage>
        <taxon>Bacteria</taxon>
        <taxon>Bacillati</taxon>
        <taxon>Bacillota</taxon>
        <taxon>Bacilli</taxon>
        <taxon>Bacillales</taxon>
        <taxon>Paenibacillaceae</taxon>
        <taxon>Paenibacillus</taxon>
    </lineage>
</organism>
<comment type="caution">
    <text evidence="2">The sequence shown here is derived from an EMBL/GenBank/DDBJ whole genome shotgun (WGS) entry which is preliminary data.</text>
</comment>
<evidence type="ECO:0000313" key="3">
    <source>
        <dbReference type="EMBL" id="MCY9765175.1"/>
    </source>
</evidence>
<sequence length="60" mass="6794">FKNDTPTQKQGSSKLVALPDDKQFKDELRSRKTIKASSNETDDFLQKQAEKALAELRKLG</sequence>
<evidence type="ECO:0000313" key="4">
    <source>
        <dbReference type="Proteomes" id="UP001527181"/>
    </source>
</evidence>
<dbReference type="Proteomes" id="UP001527181">
    <property type="component" value="Unassembled WGS sequence"/>
</dbReference>
<accession>A0ABT4H831</accession>
<reference evidence="2 4" key="1">
    <citation type="submission" date="2022-05" db="EMBL/GenBank/DDBJ databases">
        <title>Genome Sequencing of Bee-Associated Microbes.</title>
        <authorList>
            <person name="Dunlap C."/>
        </authorList>
    </citation>
    <scope>NUCLEOTIDE SEQUENCE [LARGE SCALE GENOMIC DNA]</scope>
    <source>
        <strain evidence="2 4">NRRL B-04010</strain>
    </source>
</reference>
<gene>
    <name evidence="2" type="ORF">M5X12_32150</name>
    <name evidence="3" type="ORF">M5X12_32275</name>
</gene>
<evidence type="ECO:0000313" key="2">
    <source>
        <dbReference type="EMBL" id="MCY9765151.1"/>
    </source>
</evidence>
<dbReference type="EMBL" id="JAMDNP010000193">
    <property type="protein sequence ID" value="MCY9765151.1"/>
    <property type="molecule type" value="Genomic_DNA"/>
</dbReference>
<feature type="non-terminal residue" evidence="2">
    <location>
        <position position="1"/>
    </location>
</feature>